<dbReference type="SUPFAM" id="SSF48452">
    <property type="entry name" value="TPR-like"/>
    <property type="match status" value="1"/>
</dbReference>
<dbReference type="AlphaFoldDB" id="A0A3S3Q8K7"/>
<name>A0A3S3Q8K7_9FLAO</name>
<protein>
    <recommendedName>
        <fullName evidence="3">Tetratricopeptide repeat protein</fullName>
    </recommendedName>
</protein>
<gene>
    <name evidence="1" type="ORF">EPI11_10575</name>
</gene>
<dbReference type="InterPro" id="IPR011990">
    <property type="entry name" value="TPR-like_helical_dom_sf"/>
</dbReference>
<dbReference type="RefSeq" id="WP_128389940.1">
    <property type="nucleotide sequence ID" value="NZ_SBII01000007.1"/>
</dbReference>
<evidence type="ECO:0000313" key="2">
    <source>
        <dbReference type="Proteomes" id="UP000287527"/>
    </source>
</evidence>
<dbReference type="Proteomes" id="UP000287527">
    <property type="component" value="Unassembled WGS sequence"/>
</dbReference>
<dbReference type="EMBL" id="SBII01000007">
    <property type="protein sequence ID" value="RWW99981.1"/>
    <property type="molecule type" value="Genomic_DNA"/>
</dbReference>
<keyword evidence="2" id="KW-1185">Reference proteome</keyword>
<proteinExistence type="predicted"/>
<organism evidence="1 2">
    <name type="scientific">Flavobacterium cerinum</name>
    <dbReference type="NCBI Taxonomy" id="2502784"/>
    <lineage>
        <taxon>Bacteria</taxon>
        <taxon>Pseudomonadati</taxon>
        <taxon>Bacteroidota</taxon>
        <taxon>Flavobacteriia</taxon>
        <taxon>Flavobacteriales</taxon>
        <taxon>Flavobacteriaceae</taxon>
        <taxon>Flavobacterium</taxon>
    </lineage>
</organism>
<dbReference type="OrthoDB" id="732094at2"/>
<comment type="caution">
    <text evidence="1">The sequence shown here is derived from an EMBL/GenBank/DDBJ whole genome shotgun (WGS) entry which is preliminary data.</text>
</comment>
<accession>A0A3S3Q8K7</accession>
<evidence type="ECO:0000313" key="1">
    <source>
        <dbReference type="EMBL" id="RWW99981.1"/>
    </source>
</evidence>
<sequence>MNAIQEVIHIMSNEDIKAFTMHLNKKNKRKDVHNIELFNFLISDDINAIKNSFIQEKTTNAYHALSKRLYDNLVEFMANRSFENDTNEEHEVLRLLVITRVFFEHKLNKSAFKCLAKAETKSIALEHFNLLNEIYHIQIQYAHLNPVLPLDAVIEKFKANKQKLDQEEQLNLGYALLRRELTEIHHKGKIVDFQLFIKNTIESQGISIKEILTFKSLYHILFMANEYASINSNYSLIEPFLTKSYAFINSKEDLAEKHSYYHIHILYLMANIHFRNRRFDKAKVFLDKMMEQLQKQNSRYYSRFCLRYFLLRSLTDNYSGNPGNAVHIAEKALQQNKKADPADINDLRLSLIVFHLQQDDGRSASKLMVAFNHSDSWYEKKMGMDWAIRKNLVEILMHTQLEHTEFALSRIKSFKRHYKKYLLSVGEERAMVYVNLIEKYLLKPEVLTTPVFRNSVEVLLTATRSGLEDIFVISFLGWLLAKTQRKPIYETTLDLLKNYFSPSHSA</sequence>
<reference evidence="1 2" key="1">
    <citation type="submission" date="2019-01" db="EMBL/GenBank/DDBJ databases">
        <title>Flavobacterium sp. nov.,isolated from freshwater.</title>
        <authorList>
            <person name="Zhang R."/>
            <person name="Du Z.-J."/>
        </authorList>
    </citation>
    <scope>NUCLEOTIDE SEQUENCE [LARGE SCALE GENOMIC DNA]</scope>
    <source>
        <strain evidence="1 2">1E403</strain>
    </source>
</reference>
<evidence type="ECO:0008006" key="3">
    <source>
        <dbReference type="Google" id="ProtNLM"/>
    </source>
</evidence>